<evidence type="ECO:0000256" key="1">
    <source>
        <dbReference type="SAM" id="Phobius"/>
    </source>
</evidence>
<proteinExistence type="predicted"/>
<name>A0A8H5LTL3_9AGAR</name>
<dbReference type="Proteomes" id="UP000559256">
    <property type="component" value="Unassembled WGS sequence"/>
</dbReference>
<evidence type="ECO:0000313" key="3">
    <source>
        <dbReference type="EMBL" id="KAF5368946.1"/>
    </source>
</evidence>
<keyword evidence="4" id="KW-1185">Reference proteome</keyword>
<dbReference type="EMBL" id="JAACJM010000014">
    <property type="protein sequence ID" value="KAF5368946.1"/>
    <property type="molecule type" value="Genomic_DNA"/>
</dbReference>
<feature type="transmembrane region" description="Helical" evidence="1">
    <location>
        <begin position="20"/>
        <end position="42"/>
    </location>
</feature>
<dbReference type="EMBL" id="JAACJM010000014">
    <property type="protein sequence ID" value="KAF5368945.1"/>
    <property type="molecule type" value="Genomic_DNA"/>
</dbReference>
<organism evidence="3 4">
    <name type="scientific">Tetrapyrgos nigripes</name>
    <dbReference type="NCBI Taxonomy" id="182062"/>
    <lineage>
        <taxon>Eukaryota</taxon>
        <taxon>Fungi</taxon>
        <taxon>Dikarya</taxon>
        <taxon>Basidiomycota</taxon>
        <taxon>Agaricomycotina</taxon>
        <taxon>Agaricomycetes</taxon>
        <taxon>Agaricomycetidae</taxon>
        <taxon>Agaricales</taxon>
        <taxon>Marasmiineae</taxon>
        <taxon>Marasmiaceae</taxon>
        <taxon>Tetrapyrgos</taxon>
    </lineage>
</organism>
<keyword evidence="1" id="KW-0812">Transmembrane</keyword>
<comment type="caution">
    <text evidence="3">The sequence shown here is derived from an EMBL/GenBank/DDBJ whole genome shotgun (WGS) entry which is preliminary data.</text>
</comment>
<gene>
    <name evidence="3" type="ORF">D9758_003042</name>
    <name evidence="2" type="ORF">D9758_003043</name>
</gene>
<reference evidence="3 4" key="1">
    <citation type="journal article" date="2020" name="ISME J.">
        <title>Uncovering the hidden diversity of litter-decomposition mechanisms in mushroom-forming fungi.</title>
        <authorList>
            <person name="Floudas D."/>
            <person name="Bentzer J."/>
            <person name="Ahren D."/>
            <person name="Johansson T."/>
            <person name="Persson P."/>
            <person name="Tunlid A."/>
        </authorList>
    </citation>
    <scope>NUCLEOTIDE SEQUENCE [LARGE SCALE GENOMIC DNA]</scope>
    <source>
        <strain evidence="3 4">CBS 291.85</strain>
    </source>
</reference>
<sequence>MSTSSLSHEISSNIVQDALAYLLSRPAIAVTTSLLILLVVLFRRRYPCLSLSTLEKSFNRLEDAIQMYKEECPPHYYSTFHEKWLKIKGDFSSLKSAHHGHWDPVWTLGYWKLRMDHVRKMVACYERCEDMHKALQRAIEFYRQQQDSLHLDVYNNPLAYTV</sequence>
<evidence type="ECO:0000313" key="4">
    <source>
        <dbReference type="Proteomes" id="UP000559256"/>
    </source>
</evidence>
<accession>A0A8H5LTL3</accession>
<evidence type="ECO:0000313" key="2">
    <source>
        <dbReference type="EMBL" id="KAF5368945.1"/>
    </source>
</evidence>
<protein>
    <submittedName>
        <fullName evidence="3">Uncharacterized protein</fullName>
    </submittedName>
</protein>
<keyword evidence="1" id="KW-0472">Membrane</keyword>
<keyword evidence="1" id="KW-1133">Transmembrane helix</keyword>
<dbReference type="AlphaFoldDB" id="A0A8H5LTL3"/>